<sequence>MRSGTSEKNVRRLNESFMEFHNGMLLGVKQKCGKCSVTWAALH</sequence>
<name>B6VT84_9BACT</name>
<proteinExistence type="predicted"/>
<gene>
    <name evidence="1" type="ORF">BACDOR_00627</name>
</gene>
<organism evidence="1 2">
    <name type="scientific">Phocaeicola dorei DSM 17855</name>
    <dbReference type="NCBI Taxonomy" id="483217"/>
    <lineage>
        <taxon>Bacteria</taxon>
        <taxon>Pseudomonadati</taxon>
        <taxon>Bacteroidota</taxon>
        <taxon>Bacteroidia</taxon>
        <taxon>Bacteroidales</taxon>
        <taxon>Bacteroidaceae</taxon>
        <taxon>Phocaeicola</taxon>
    </lineage>
</organism>
<dbReference type="EMBL" id="ABWZ01000013">
    <property type="protein sequence ID" value="EEB26941.1"/>
    <property type="molecule type" value="Genomic_DNA"/>
</dbReference>
<accession>B6VT84</accession>
<evidence type="ECO:0000313" key="1">
    <source>
        <dbReference type="EMBL" id="EEB26941.1"/>
    </source>
</evidence>
<reference evidence="1 2" key="1">
    <citation type="submission" date="2008-10" db="EMBL/GenBank/DDBJ databases">
        <title>Draft genome sequence of Bacteroides dorei (DSM 17855).</title>
        <authorList>
            <person name="Sudarsanam P."/>
            <person name="Ley R."/>
            <person name="Guruge J."/>
            <person name="Turnbaugh P.J."/>
            <person name="Mahowald M."/>
            <person name="Liep D."/>
            <person name="Gordon J."/>
        </authorList>
    </citation>
    <scope>NUCLEOTIDE SEQUENCE [LARGE SCALE GENOMIC DNA]</scope>
    <source>
        <strain evidence="1 2">DSM 17855</strain>
    </source>
</reference>
<evidence type="ECO:0000313" key="2">
    <source>
        <dbReference type="Proteomes" id="UP000004849"/>
    </source>
</evidence>
<dbReference type="HOGENOM" id="CLU_3229521_0_0_10"/>
<dbReference type="Proteomes" id="UP000004849">
    <property type="component" value="Unassembled WGS sequence"/>
</dbReference>
<reference evidence="1 2" key="2">
    <citation type="submission" date="2008-10" db="EMBL/GenBank/DDBJ databases">
        <authorList>
            <person name="Fulton L."/>
            <person name="Clifton S."/>
            <person name="Fulton B."/>
            <person name="Xu J."/>
            <person name="Minx P."/>
            <person name="Pepin K.H."/>
            <person name="Johnson M."/>
            <person name="Thiruvilangam P."/>
            <person name="Bhonagiri V."/>
            <person name="Nash W.E."/>
            <person name="Mardis E.R."/>
            <person name="Wilson R.K."/>
        </authorList>
    </citation>
    <scope>NUCLEOTIDE SEQUENCE [LARGE SCALE GENOMIC DNA]</scope>
    <source>
        <strain evidence="1 2">DSM 17855</strain>
    </source>
</reference>
<dbReference type="AlphaFoldDB" id="B6VT84"/>
<protein>
    <submittedName>
        <fullName evidence="1">Uncharacterized protein</fullName>
    </submittedName>
</protein>